<proteinExistence type="inferred from homology"/>
<comment type="subcellular location">
    <subcellularLocation>
        <location evidence="1">Cell membrane</location>
        <topology evidence="1">Multi-pass membrane protein</topology>
    </subcellularLocation>
</comment>
<protein>
    <recommendedName>
        <fullName evidence="8">ABC3 transporter permease C-terminal domain-containing protein</fullName>
    </recommendedName>
</protein>
<dbReference type="Pfam" id="PF02687">
    <property type="entry name" value="FtsX"/>
    <property type="match status" value="1"/>
</dbReference>
<evidence type="ECO:0000256" key="3">
    <source>
        <dbReference type="ARBA" id="ARBA00022475"/>
    </source>
</evidence>
<keyword evidence="10" id="KW-1185">Reference proteome</keyword>
<dbReference type="PANTHER" id="PTHR30489">
    <property type="entry name" value="LIPOPROTEIN-RELEASING SYSTEM TRANSMEMBRANE PROTEIN LOLE"/>
    <property type="match status" value="1"/>
</dbReference>
<feature type="transmembrane region" description="Helical" evidence="7">
    <location>
        <begin position="273"/>
        <end position="299"/>
    </location>
</feature>
<dbReference type="InterPro" id="IPR051447">
    <property type="entry name" value="Lipoprotein-release_system"/>
</dbReference>
<evidence type="ECO:0000256" key="6">
    <source>
        <dbReference type="ARBA" id="ARBA00023136"/>
    </source>
</evidence>
<dbReference type="EMBL" id="JQZW01000012">
    <property type="protein sequence ID" value="KGN97469.1"/>
    <property type="molecule type" value="Genomic_DNA"/>
</dbReference>
<reference evidence="9 10" key="1">
    <citation type="submission" date="2014-08" db="EMBL/GenBank/DDBJ databases">
        <title>Porphyromonas gingivicanis strain:COT-022_OH1391 Genome sequencing.</title>
        <authorList>
            <person name="Wallis C."/>
            <person name="Deusch O."/>
            <person name="O'Flynn C."/>
            <person name="Davis I."/>
            <person name="Jospin G."/>
            <person name="Darling A.E."/>
            <person name="Coil D.A."/>
            <person name="Alexiev A."/>
            <person name="Horsfall A."/>
            <person name="Kirkwood N."/>
            <person name="Harris S."/>
            <person name="Eisen J.A."/>
        </authorList>
    </citation>
    <scope>NUCLEOTIDE SEQUENCE [LARGE SCALE GENOMIC DNA]</scope>
    <source>
        <strain evidence="10">COT-022 OH1391</strain>
    </source>
</reference>
<dbReference type="eggNOG" id="COG4591">
    <property type="taxonomic scope" value="Bacteria"/>
</dbReference>
<comment type="caution">
    <text evidence="9">The sequence shown here is derived from an EMBL/GenBank/DDBJ whole genome shotgun (WGS) entry which is preliminary data.</text>
</comment>
<feature type="transmembrane region" description="Helical" evidence="7">
    <location>
        <begin position="20"/>
        <end position="45"/>
    </location>
</feature>
<evidence type="ECO:0000259" key="8">
    <source>
        <dbReference type="Pfam" id="PF02687"/>
    </source>
</evidence>
<gene>
    <name evidence="9" type="ORF">HQ36_06095</name>
</gene>
<evidence type="ECO:0000313" key="9">
    <source>
        <dbReference type="EMBL" id="KGN97469.1"/>
    </source>
</evidence>
<evidence type="ECO:0000256" key="2">
    <source>
        <dbReference type="ARBA" id="ARBA00005236"/>
    </source>
</evidence>
<keyword evidence="6 7" id="KW-0472">Membrane</keyword>
<feature type="domain" description="ABC3 transporter permease C-terminal" evidence="8">
    <location>
        <begin position="276"/>
        <end position="399"/>
    </location>
</feature>
<sequence length="400" mass="45533">MLSLRLASRYFFSMKRLHSVHIISTISSITVGIVVMAAVCILSIFNGYERILLNQVSFLDPPLLIERADKQVFLSEEPHLQKILSQTTSLENYSFALQADGVVRSDVTQRVAHLYGVDTAFAQVNNVAPLAFLGQFTTKEEQYTLGLELYGTLFPVFSALEDSVMIYSPKRKGFINPMLPNTAFRLKKGEATSVINVQNEYYDQSLFLDIDALRTLLDYTSSEADRVLLLPKKELSLSEVQKSLQEDLGDEWRVLNRAEQQPDLIRLVAIEKWMSFFILFFVLLLAAFNVVCSSSMLIIEKKRDVEILSFLGGQSKFVRRVFLIQGFFVTFLGAFIGFFLGLLLIGAQDRWGWITYGQGIYKQPYPVEIQGLDIFILLMTIVIVGYLSSLYPVYRLLRKK</sequence>
<evidence type="ECO:0000256" key="1">
    <source>
        <dbReference type="ARBA" id="ARBA00004651"/>
    </source>
</evidence>
<keyword evidence="5 7" id="KW-1133">Transmembrane helix</keyword>
<dbReference type="PANTHER" id="PTHR30489:SF0">
    <property type="entry name" value="LIPOPROTEIN-RELEASING SYSTEM TRANSMEMBRANE PROTEIN LOLE"/>
    <property type="match status" value="1"/>
</dbReference>
<evidence type="ECO:0000256" key="7">
    <source>
        <dbReference type="SAM" id="Phobius"/>
    </source>
</evidence>
<dbReference type="GO" id="GO:0098797">
    <property type="term" value="C:plasma membrane protein complex"/>
    <property type="evidence" value="ECO:0007669"/>
    <property type="project" value="TreeGrafter"/>
</dbReference>
<keyword evidence="3" id="KW-1003">Cell membrane</keyword>
<feature type="transmembrane region" description="Helical" evidence="7">
    <location>
        <begin position="374"/>
        <end position="394"/>
    </location>
</feature>
<dbReference type="GO" id="GO:0044874">
    <property type="term" value="P:lipoprotein localization to outer membrane"/>
    <property type="evidence" value="ECO:0007669"/>
    <property type="project" value="TreeGrafter"/>
</dbReference>
<organism evidence="9 10">
    <name type="scientific">Porphyromonas gingivicanis</name>
    <dbReference type="NCBI Taxonomy" id="266762"/>
    <lineage>
        <taxon>Bacteria</taxon>
        <taxon>Pseudomonadati</taxon>
        <taxon>Bacteroidota</taxon>
        <taxon>Bacteroidia</taxon>
        <taxon>Bacteroidales</taxon>
        <taxon>Porphyromonadaceae</taxon>
        <taxon>Porphyromonas</taxon>
    </lineage>
</organism>
<dbReference type="InterPro" id="IPR003838">
    <property type="entry name" value="ABC3_permease_C"/>
</dbReference>
<evidence type="ECO:0000313" key="10">
    <source>
        <dbReference type="Proteomes" id="UP000030134"/>
    </source>
</evidence>
<dbReference type="Proteomes" id="UP000030134">
    <property type="component" value="Unassembled WGS sequence"/>
</dbReference>
<dbReference type="STRING" id="266762.HQ36_06095"/>
<evidence type="ECO:0000256" key="5">
    <source>
        <dbReference type="ARBA" id="ARBA00022989"/>
    </source>
</evidence>
<accession>A0A0A2GAI9</accession>
<evidence type="ECO:0000256" key="4">
    <source>
        <dbReference type="ARBA" id="ARBA00022692"/>
    </source>
</evidence>
<keyword evidence="4 7" id="KW-0812">Transmembrane</keyword>
<dbReference type="AlphaFoldDB" id="A0A0A2GAI9"/>
<feature type="transmembrane region" description="Helical" evidence="7">
    <location>
        <begin position="320"/>
        <end position="345"/>
    </location>
</feature>
<comment type="similarity">
    <text evidence="2">Belongs to the ABC-4 integral membrane protein family. LolC/E subfamily.</text>
</comment>
<name>A0A0A2GAI9_9PORP</name>